<organism evidence="4">
    <name type="scientific">Schistocephalus solidus</name>
    <name type="common">Tapeworm</name>
    <dbReference type="NCBI Taxonomy" id="70667"/>
    <lineage>
        <taxon>Eukaryota</taxon>
        <taxon>Metazoa</taxon>
        <taxon>Spiralia</taxon>
        <taxon>Lophotrochozoa</taxon>
        <taxon>Platyhelminthes</taxon>
        <taxon>Cestoda</taxon>
        <taxon>Eucestoda</taxon>
        <taxon>Diphyllobothriidea</taxon>
        <taxon>Diphyllobothriidae</taxon>
        <taxon>Schistocephalus</taxon>
    </lineage>
</organism>
<dbReference type="InterPro" id="IPR018980">
    <property type="entry name" value="FERM_PH-like_C"/>
</dbReference>
<dbReference type="SUPFAM" id="SSF50729">
    <property type="entry name" value="PH domain-like"/>
    <property type="match status" value="1"/>
</dbReference>
<dbReference type="InterPro" id="IPR051835">
    <property type="entry name" value="RAC1-GEF"/>
</dbReference>
<feature type="domain" description="FERM" evidence="1">
    <location>
        <begin position="1"/>
        <end position="96"/>
    </location>
</feature>
<dbReference type="GO" id="GO:0005085">
    <property type="term" value="F:guanyl-nucleotide exchange factor activity"/>
    <property type="evidence" value="ECO:0007669"/>
    <property type="project" value="TreeGrafter"/>
</dbReference>
<gene>
    <name evidence="2" type="ORF">SSLN_LOCUS1467</name>
</gene>
<evidence type="ECO:0000259" key="1">
    <source>
        <dbReference type="PROSITE" id="PS50057"/>
    </source>
</evidence>
<dbReference type="InterPro" id="IPR011993">
    <property type="entry name" value="PH-like_dom_sf"/>
</dbReference>
<dbReference type="WBParaSite" id="SSLN_0000152301-mRNA-1">
    <property type="protein sequence ID" value="SSLN_0000152301-mRNA-1"/>
    <property type="gene ID" value="SSLN_0000152301"/>
</dbReference>
<evidence type="ECO:0000313" key="3">
    <source>
        <dbReference type="Proteomes" id="UP000275846"/>
    </source>
</evidence>
<dbReference type="Proteomes" id="UP000275846">
    <property type="component" value="Unassembled WGS sequence"/>
</dbReference>
<dbReference type="AlphaFoldDB" id="A0A183SB69"/>
<reference evidence="4" key="1">
    <citation type="submission" date="2016-06" db="UniProtKB">
        <authorList>
            <consortium name="WormBaseParasite"/>
        </authorList>
    </citation>
    <scope>IDENTIFICATION</scope>
</reference>
<dbReference type="InterPro" id="IPR000299">
    <property type="entry name" value="FERM_domain"/>
</dbReference>
<dbReference type="EMBL" id="UYSU01003295">
    <property type="protein sequence ID" value="VDL87848.1"/>
    <property type="molecule type" value="Genomic_DNA"/>
</dbReference>
<protein>
    <submittedName>
        <fullName evidence="4">FERM domain-containing protein</fullName>
    </submittedName>
</protein>
<dbReference type="PROSITE" id="PS50057">
    <property type="entry name" value="FERM_3"/>
    <property type="match status" value="1"/>
</dbReference>
<dbReference type="STRING" id="70667.A0A183SB69"/>
<reference evidence="2 3" key="2">
    <citation type="submission" date="2018-11" db="EMBL/GenBank/DDBJ databases">
        <authorList>
            <consortium name="Pathogen Informatics"/>
        </authorList>
    </citation>
    <scope>NUCLEOTIDE SEQUENCE [LARGE SCALE GENOMIC DNA]</scope>
    <source>
        <strain evidence="2 3">NST_G2</strain>
    </source>
</reference>
<proteinExistence type="predicted"/>
<dbReference type="Gene3D" id="2.30.29.30">
    <property type="entry name" value="Pleckstrin-homology domain (PH domain)/Phosphotyrosine-binding domain (PTB)"/>
    <property type="match status" value="1"/>
</dbReference>
<accession>A0A183SB69</accession>
<sequence length="145" mass="16036">MVGQGSDGMSLSLAVSHAGLLVFHETAKVNTFSWARIRKLSFKRKKFFIKLHPEGYVKPPPPPPPLSPLPLFIRFLLRTSFVNICRVYSCVRSSAQDGTGKQLRRSNALTMPSIKFGKSNYAINDGMEGSTILLTPILDSSSFGY</sequence>
<dbReference type="SMART" id="SM01196">
    <property type="entry name" value="FERM_C"/>
    <property type="match status" value="1"/>
</dbReference>
<dbReference type="Pfam" id="PF09380">
    <property type="entry name" value="FERM_C"/>
    <property type="match status" value="1"/>
</dbReference>
<evidence type="ECO:0000313" key="2">
    <source>
        <dbReference type="EMBL" id="VDL87848.1"/>
    </source>
</evidence>
<evidence type="ECO:0000313" key="4">
    <source>
        <dbReference type="WBParaSite" id="SSLN_0000152301-mRNA-1"/>
    </source>
</evidence>
<dbReference type="OrthoDB" id="9990815at2759"/>
<dbReference type="PANTHER" id="PTHR45858">
    <property type="entry name" value="FERM DOMAIN CONTAINING PROTEIN"/>
    <property type="match status" value="1"/>
</dbReference>
<dbReference type="PANTHER" id="PTHR45858:SF5">
    <property type="entry name" value="MOESIN_EZRIN_RADIXIN HOMOLOG 1"/>
    <property type="match status" value="1"/>
</dbReference>
<keyword evidence="3" id="KW-1185">Reference proteome</keyword>
<name>A0A183SB69_SCHSO</name>